<evidence type="ECO:0000313" key="3">
    <source>
        <dbReference type="Proteomes" id="UP000294017"/>
    </source>
</evidence>
<reference evidence="1" key="2">
    <citation type="submission" date="2009-12" db="EMBL/GenBank/DDBJ databases">
        <authorList>
            <person name="Summers A.O."/>
            <person name="Shearer J."/>
            <person name="Wireman J."/>
        </authorList>
    </citation>
    <scope>NUCLEOTIDE SEQUENCE</scope>
    <source>
        <strain evidence="1">VET A0-49420c</strain>
        <plasmid evidence="1">SAP017A</plasmid>
    </source>
</reference>
<dbReference type="RefSeq" id="WP_001186975.1">
    <property type="nucleotide sequence ID" value="NC_013321.1"/>
</dbReference>
<evidence type="ECO:0000313" key="2">
    <source>
        <dbReference type="EMBL" id="RZI08238.1"/>
    </source>
</evidence>
<sequence>MQQNQFFNNTDAKIIDLSVSVNVLKNETFYYLLDKALEEKDNNFYCETDKSGNIFYTWDKVFGMPETTNVQQSILEGGNSFEIELPGIFSALLLGAMYSYRMDFKKTNSVIEFEVDISYNHALTKKNKYVKIKEIIPVTITFNNMIQGPYVLYDSFIFKQL</sequence>
<protein>
    <submittedName>
        <fullName evidence="1">Uncharacterized protein</fullName>
    </submittedName>
</protein>
<dbReference type="EMBL" id="GQ900382">
    <property type="protein sequence ID" value="ADA61488.1"/>
    <property type="molecule type" value="Genomic_DNA"/>
</dbReference>
<accession>D2J6K7</accession>
<name>D2J6K7_STAAU</name>
<dbReference type="AlphaFoldDB" id="D2J6K7"/>
<geneLocation type="plasmid" evidence="1">
    <name>SAP017A</name>
</geneLocation>
<proteinExistence type="predicted"/>
<reference evidence="1" key="1">
    <citation type="submission" date="2009-08" db="EMBL/GenBank/DDBJ databases">
        <authorList>
            <person name="Gill J."/>
            <person name="Borman J."/>
            <person name="Shetty J."/>
            <person name="Hostetler J."/>
            <person name="Durkin S."/>
            <person name="Montgomery B."/>
        </authorList>
    </citation>
    <scope>NUCLEOTIDE SEQUENCE</scope>
    <source>
        <strain evidence="1">VET A0-49420c</strain>
        <plasmid evidence="1">SAP017A</plasmid>
    </source>
</reference>
<dbReference type="EMBL" id="RQTF01000038">
    <property type="protein sequence ID" value="RZI08238.1"/>
    <property type="molecule type" value="Genomic_DNA"/>
</dbReference>
<reference evidence="2 3" key="3">
    <citation type="submission" date="2018-11" db="EMBL/GenBank/DDBJ databases">
        <title>Genomic profiling of Staphylococcus species from a Poultry farm system in KwaZulu-Natal, South Africa.</title>
        <authorList>
            <person name="Amoako D.G."/>
            <person name="Somboro A.M."/>
            <person name="Abia A.L.K."/>
            <person name="Bester L.A."/>
            <person name="Essack S.Y."/>
        </authorList>
    </citation>
    <scope>NUCLEOTIDE SEQUENCE [LARGE SCALE GENOMIC DNA]</scope>
    <source>
        <strain evidence="2 3">SA12</strain>
    </source>
</reference>
<evidence type="ECO:0000313" key="1">
    <source>
        <dbReference type="EMBL" id="ADA61488.1"/>
    </source>
</evidence>
<gene>
    <name evidence="2" type="ORF">EIH03_02810</name>
    <name evidence="1" type="ORF">SAP017A_033</name>
</gene>
<dbReference type="PATRIC" id="fig|1280.3359.peg.2886"/>
<dbReference type="Proteomes" id="UP000294017">
    <property type="component" value="Unassembled WGS sequence"/>
</dbReference>
<keyword evidence="1" id="KW-0614">Plasmid</keyword>
<organism evidence="1">
    <name type="scientific">Staphylococcus aureus</name>
    <dbReference type="NCBI Taxonomy" id="1280"/>
    <lineage>
        <taxon>Bacteria</taxon>
        <taxon>Bacillati</taxon>
        <taxon>Bacillota</taxon>
        <taxon>Bacilli</taxon>
        <taxon>Bacillales</taxon>
        <taxon>Staphylococcaceae</taxon>
        <taxon>Staphylococcus</taxon>
    </lineage>
</organism>